<dbReference type="NCBIfam" id="TIGR00718">
    <property type="entry name" value="sda_alpha"/>
    <property type="match status" value="1"/>
</dbReference>
<evidence type="ECO:0000256" key="3">
    <source>
        <dbReference type="ARBA" id="ARBA00008636"/>
    </source>
</evidence>
<dbReference type="EMBL" id="LGYO01000020">
    <property type="protein sequence ID" value="KNZ42077.1"/>
    <property type="molecule type" value="Genomic_DNA"/>
</dbReference>
<keyword evidence="8 11" id="KW-0411">Iron-sulfur</keyword>
<evidence type="ECO:0000256" key="5">
    <source>
        <dbReference type="ARBA" id="ARBA00022485"/>
    </source>
</evidence>
<dbReference type="AlphaFoldDB" id="A0A0L6U154"/>
<keyword evidence="9 11" id="KW-0456">Lyase</keyword>
<evidence type="ECO:0000259" key="12">
    <source>
        <dbReference type="Pfam" id="PF03313"/>
    </source>
</evidence>
<gene>
    <name evidence="13" type="ORF">AKG39_08585</name>
</gene>
<dbReference type="PANTHER" id="PTHR30182">
    <property type="entry name" value="L-SERINE DEHYDRATASE"/>
    <property type="match status" value="1"/>
</dbReference>
<keyword evidence="7 11" id="KW-0408">Iron</keyword>
<evidence type="ECO:0000256" key="10">
    <source>
        <dbReference type="ARBA" id="ARBA00049406"/>
    </source>
</evidence>
<dbReference type="EC" id="4.3.1.17" evidence="11"/>
<evidence type="ECO:0000256" key="1">
    <source>
        <dbReference type="ARBA" id="ARBA00001966"/>
    </source>
</evidence>
<accession>A0A0L6U154</accession>
<evidence type="ECO:0000256" key="9">
    <source>
        <dbReference type="ARBA" id="ARBA00023239"/>
    </source>
</evidence>
<dbReference type="RefSeq" id="WP_050739979.1">
    <property type="nucleotide sequence ID" value="NZ_LGYO01000020.1"/>
</dbReference>
<comment type="catalytic activity">
    <reaction evidence="10 11">
        <text>L-serine = pyruvate + NH4(+)</text>
        <dbReference type="Rhea" id="RHEA:19169"/>
        <dbReference type="ChEBI" id="CHEBI:15361"/>
        <dbReference type="ChEBI" id="CHEBI:28938"/>
        <dbReference type="ChEBI" id="CHEBI:33384"/>
        <dbReference type="EC" id="4.3.1.17"/>
    </reaction>
</comment>
<comment type="cofactor">
    <cofactor evidence="1 11">
        <name>[4Fe-4S] cluster</name>
        <dbReference type="ChEBI" id="CHEBI:49883"/>
    </cofactor>
</comment>
<keyword evidence="14" id="KW-1185">Reference proteome</keyword>
<evidence type="ECO:0000256" key="6">
    <source>
        <dbReference type="ARBA" id="ARBA00022723"/>
    </source>
</evidence>
<dbReference type="PANTHER" id="PTHR30182:SF1">
    <property type="entry name" value="L-SERINE DEHYDRATASE 1"/>
    <property type="match status" value="1"/>
</dbReference>
<feature type="domain" description="Serine dehydratase-like alpha subunit" evidence="12">
    <location>
        <begin position="15"/>
        <end position="274"/>
    </location>
</feature>
<comment type="similarity">
    <text evidence="3 11">Belongs to the iron-sulfur dependent L-serine dehydratase family.</text>
</comment>
<dbReference type="GO" id="GO:0006094">
    <property type="term" value="P:gluconeogenesis"/>
    <property type="evidence" value="ECO:0007669"/>
    <property type="project" value="UniProtKB-KW"/>
</dbReference>
<comment type="pathway">
    <text evidence="2">Carbohydrate biosynthesis; gluconeogenesis.</text>
</comment>
<dbReference type="Pfam" id="PF03313">
    <property type="entry name" value="SDH_alpha"/>
    <property type="match status" value="1"/>
</dbReference>
<evidence type="ECO:0000256" key="7">
    <source>
        <dbReference type="ARBA" id="ARBA00023004"/>
    </source>
</evidence>
<dbReference type="InterPro" id="IPR051318">
    <property type="entry name" value="Fe-S_L-Ser"/>
</dbReference>
<dbReference type="OrthoDB" id="9805537at2"/>
<keyword evidence="6 11" id="KW-0479">Metal-binding</keyword>
<evidence type="ECO:0000313" key="14">
    <source>
        <dbReference type="Proteomes" id="UP000036873"/>
    </source>
</evidence>
<reference evidence="14" key="1">
    <citation type="submission" date="2015-07" db="EMBL/GenBank/DDBJ databases">
        <title>Draft genome sequence of Acetobacterium bakii DSM 8293, a potential psychrophilic chemical producer through syngas fermentation.</title>
        <authorList>
            <person name="Song Y."/>
            <person name="Hwang S."/>
            <person name="Cho B.-K."/>
        </authorList>
    </citation>
    <scope>NUCLEOTIDE SEQUENCE [LARGE SCALE GENOMIC DNA]</scope>
    <source>
        <strain evidence="14">DSM 8239</strain>
    </source>
</reference>
<protein>
    <recommendedName>
        <fullName evidence="11">L-serine dehydratase</fullName>
        <ecNumber evidence="11">4.3.1.17</ecNumber>
    </recommendedName>
</protein>
<name>A0A0L6U154_9FIRM</name>
<evidence type="ECO:0000256" key="8">
    <source>
        <dbReference type="ARBA" id="ARBA00023014"/>
    </source>
</evidence>
<evidence type="ECO:0000256" key="4">
    <source>
        <dbReference type="ARBA" id="ARBA00022432"/>
    </source>
</evidence>
<keyword evidence="5 11" id="KW-0004">4Fe-4S</keyword>
<dbReference type="InterPro" id="IPR004642">
    <property type="entry name" value="Ser_deHydtase_asu"/>
</dbReference>
<proteinExistence type="inferred from homology"/>
<keyword evidence="4 11" id="KW-0312">Gluconeogenesis</keyword>
<dbReference type="PATRIC" id="fig|52689.4.peg.923"/>
<dbReference type="Proteomes" id="UP000036873">
    <property type="component" value="Unassembled WGS sequence"/>
</dbReference>
<dbReference type="GO" id="GO:0046872">
    <property type="term" value="F:metal ion binding"/>
    <property type="evidence" value="ECO:0007669"/>
    <property type="project" value="UniProtKB-KW"/>
</dbReference>
<organism evidence="13 14">
    <name type="scientific">Acetobacterium bakii</name>
    <dbReference type="NCBI Taxonomy" id="52689"/>
    <lineage>
        <taxon>Bacteria</taxon>
        <taxon>Bacillati</taxon>
        <taxon>Bacillota</taxon>
        <taxon>Clostridia</taxon>
        <taxon>Eubacteriales</taxon>
        <taxon>Eubacteriaceae</taxon>
        <taxon>Acetobacterium</taxon>
    </lineage>
</organism>
<dbReference type="STRING" id="52689.AKG39_08585"/>
<dbReference type="GO" id="GO:0003941">
    <property type="term" value="F:L-serine ammonia-lyase activity"/>
    <property type="evidence" value="ECO:0007669"/>
    <property type="project" value="UniProtKB-UniRule"/>
</dbReference>
<sequence>MYNNIRELLDMCESEDMPLWKAVVENEKKLSDTSEEQIFETMAKRYEIMTAAAKRQLGTSPNPSKTMINGLAKGQFVHAQTGGLSGSFLNRVMAYALSCSEVNASMGKICAAPTAGSCGILPAVMVGVAEERMLDQDTVYRGLITAAGIGAVITQNATVSGAEGGCQAECGVAAGMAAAAVVEMLGGTPRQSATACSLALVNVMGLVCDPVAGLVQIPCAQRNASQAVNAIISADMALAGMPCIIPPDEVIDAMYQVGRMLPCALKETALGGIAATPTGKKIFRSFFSD</sequence>
<evidence type="ECO:0000256" key="11">
    <source>
        <dbReference type="RuleBase" id="RU366059"/>
    </source>
</evidence>
<dbReference type="InterPro" id="IPR005130">
    <property type="entry name" value="Ser_deHydtase-like_asu"/>
</dbReference>
<comment type="caution">
    <text evidence="13">The sequence shown here is derived from an EMBL/GenBank/DDBJ whole genome shotgun (WGS) entry which is preliminary data.</text>
</comment>
<evidence type="ECO:0000313" key="13">
    <source>
        <dbReference type="EMBL" id="KNZ42077.1"/>
    </source>
</evidence>
<evidence type="ECO:0000256" key="2">
    <source>
        <dbReference type="ARBA" id="ARBA00004742"/>
    </source>
</evidence>
<dbReference type="GO" id="GO:0051539">
    <property type="term" value="F:4 iron, 4 sulfur cluster binding"/>
    <property type="evidence" value="ECO:0007669"/>
    <property type="project" value="UniProtKB-UniRule"/>
</dbReference>